<accession>A0A8D5UDI4</accession>
<evidence type="ECO:0000256" key="6">
    <source>
        <dbReference type="ARBA" id="ARBA00023063"/>
    </source>
</evidence>
<feature type="transmembrane region" description="Helical" evidence="8">
    <location>
        <begin position="78"/>
        <end position="97"/>
    </location>
</feature>
<gene>
    <name evidence="10" type="primary">nasA</name>
    <name evidence="10" type="ORF">JIR001_01320</name>
</gene>
<dbReference type="EMBL" id="AP024601">
    <property type="protein sequence ID" value="BCU80349.1"/>
    <property type="molecule type" value="Genomic_DNA"/>
</dbReference>
<keyword evidence="11" id="KW-1185">Reference proteome</keyword>
<keyword evidence="7 8" id="KW-0472">Membrane</keyword>
<dbReference type="PROSITE" id="PS50850">
    <property type="entry name" value="MFS"/>
    <property type="match status" value="1"/>
</dbReference>
<name>A0A8D5UDI4_9BACL</name>
<keyword evidence="6" id="KW-0534">Nitrate assimilation</keyword>
<dbReference type="GO" id="GO:0042128">
    <property type="term" value="P:nitrate assimilation"/>
    <property type="evidence" value="ECO:0007669"/>
    <property type="project" value="UniProtKB-KW"/>
</dbReference>
<dbReference type="KEGG" id="pabs:JIR001_01320"/>
<dbReference type="GO" id="GO:0005886">
    <property type="term" value="C:plasma membrane"/>
    <property type="evidence" value="ECO:0007669"/>
    <property type="project" value="UniProtKB-SubCell"/>
</dbReference>
<feature type="transmembrane region" description="Helical" evidence="8">
    <location>
        <begin position="241"/>
        <end position="260"/>
    </location>
</feature>
<dbReference type="CDD" id="cd17341">
    <property type="entry name" value="MFS_NRT2_like"/>
    <property type="match status" value="1"/>
</dbReference>
<evidence type="ECO:0000259" key="9">
    <source>
        <dbReference type="PROSITE" id="PS50850"/>
    </source>
</evidence>
<dbReference type="Proteomes" id="UP000677436">
    <property type="component" value="Chromosome"/>
</dbReference>
<evidence type="ECO:0000256" key="1">
    <source>
        <dbReference type="ARBA" id="ARBA00004651"/>
    </source>
</evidence>
<keyword evidence="4 8" id="KW-0812">Transmembrane</keyword>
<sequence length="402" mass="43108">MRSFLRAGHLPSLLSAFLYFDVSFMVWVLLGALGVMVAQDLNLNATQKGLMVAVPILGGSIFRIIMGLLTDRIGAKRTGLIGMTATMIPLCLLWLMGTNLPQVFAAGFLLGIAGASFAAAIPLASRWYPPEYRGLAMGIAGAGNSGTVFAVWFAPRLAETFGSWHAVFGLAMIPIGLVMIIFALFAKDAPDQPPAQPLHSYFAVWKEKDAWLFCFFYSVTFGGFVGFSSFLPILIHDLYGLNQVQASSFVTACVFAGSFVRPIGGWLADRIGGIRMLLVLFSVIACLVASAAQLPPFGWMMGLLIMLMIGLGMGNGAVFQLVPQRFAKEIGVITGMVGAAGGIGGFYLPFGLGALKDMTGTYSTGLWAIAAVVALAFISMWVVSRRWRREWARQSSVGNVTV</sequence>
<evidence type="ECO:0000256" key="5">
    <source>
        <dbReference type="ARBA" id="ARBA00022989"/>
    </source>
</evidence>
<dbReference type="RefSeq" id="WP_246512152.1">
    <property type="nucleotide sequence ID" value="NZ_AP024601.1"/>
</dbReference>
<evidence type="ECO:0000256" key="7">
    <source>
        <dbReference type="ARBA" id="ARBA00023136"/>
    </source>
</evidence>
<evidence type="ECO:0000256" key="8">
    <source>
        <dbReference type="SAM" id="Phobius"/>
    </source>
</evidence>
<feature type="transmembrane region" description="Helical" evidence="8">
    <location>
        <begin position="103"/>
        <end position="123"/>
    </location>
</feature>
<proteinExistence type="inferred from homology"/>
<reference evidence="10" key="1">
    <citation type="journal article" date="2013" name="Int. J. Syst. Evol. Microbiol.">
        <title>Polycladomyces abyssicola gen. nov., sp. nov., a thermophilic filamentous bacterium isolated from hemipelagic sediment.</title>
        <authorList>
            <person name="Tsubouchi T."/>
            <person name="Shimane Y."/>
            <person name="Mori K."/>
            <person name="Usui K."/>
            <person name="Hiraki T."/>
            <person name="Tame A."/>
            <person name="Uematsu K."/>
            <person name="Maruyama T."/>
            <person name="Hatada Y."/>
        </authorList>
    </citation>
    <scope>NUCLEOTIDE SEQUENCE</scope>
    <source>
        <strain evidence="10">JIR-001</strain>
    </source>
</reference>
<dbReference type="InterPro" id="IPR011701">
    <property type="entry name" value="MFS"/>
</dbReference>
<dbReference type="InterPro" id="IPR044772">
    <property type="entry name" value="NO3_transporter"/>
</dbReference>
<feature type="transmembrane region" description="Helical" evidence="8">
    <location>
        <begin position="49"/>
        <end position="66"/>
    </location>
</feature>
<feature type="transmembrane region" description="Helical" evidence="8">
    <location>
        <begin position="362"/>
        <end position="383"/>
    </location>
</feature>
<feature type="transmembrane region" description="Helical" evidence="8">
    <location>
        <begin position="330"/>
        <end position="350"/>
    </location>
</feature>
<evidence type="ECO:0000256" key="3">
    <source>
        <dbReference type="ARBA" id="ARBA00022448"/>
    </source>
</evidence>
<dbReference type="AlphaFoldDB" id="A0A8D5UDI4"/>
<dbReference type="SUPFAM" id="SSF103473">
    <property type="entry name" value="MFS general substrate transporter"/>
    <property type="match status" value="1"/>
</dbReference>
<evidence type="ECO:0000313" key="11">
    <source>
        <dbReference type="Proteomes" id="UP000677436"/>
    </source>
</evidence>
<dbReference type="InterPro" id="IPR020846">
    <property type="entry name" value="MFS_dom"/>
</dbReference>
<dbReference type="PANTHER" id="PTHR23515">
    <property type="entry name" value="HIGH-AFFINITY NITRATE TRANSPORTER 2.3"/>
    <property type="match status" value="1"/>
</dbReference>
<feature type="transmembrane region" description="Helical" evidence="8">
    <location>
        <begin position="272"/>
        <end position="291"/>
    </location>
</feature>
<feature type="transmembrane region" description="Helical" evidence="8">
    <location>
        <begin position="135"/>
        <end position="154"/>
    </location>
</feature>
<dbReference type="Gene3D" id="1.20.1250.20">
    <property type="entry name" value="MFS general substrate transporter like domains"/>
    <property type="match status" value="1"/>
</dbReference>
<feature type="transmembrane region" description="Helical" evidence="8">
    <location>
        <begin position="166"/>
        <end position="186"/>
    </location>
</feature>
<keyword evidence="5 8" id="KW-1133">Transmembrane helix</keyword>
<dbReference type="Pfam" id="PF07690">
    <property type="entry name" value="MFS_1"/>
    <property type="match status" value="1"/>
</dbReference>
<feature type="transmembrane region" description="Helical" evidence="8">
    <location>
        <begin position="210"/>
        <end position="235"/>
    </location>
</feature>
<evidence type="ECO:0000256" key="4">
    <source>
        <dbReference type="ARBA" id="ARBA00022692"/>
    </source>
</evidence>
<protein>
    <submittedName>
        <fullName evidence="10">Nitrate transporter</fullName>
    </submittedName>
</protein>
<comment type="similarity">
    <text evidence="2">Belongs to the major facilitator superfamily. Nitrate/nitrite porter (TC 2.A.1.8) family.</text>
</comment>
<feature type="transmembrane region" description="Helical" evidence="8">
    <location>
        <begin position="12"/>
        <end position="37"/>
    </location>
</feature>
<feature type="transmembrane region" description="Helical" evidence="8">
    <location>
        <begin position="297"/>
        <end position="318"/>
    </location>
</feature>
<keyword evidence="3" id="KW-0813">Transport</keyword>
<feature type="domain" description="Major facilitator superfamily (MFS) profile" evidence="9">
    <location>
        <begin position="11"/>
        <end position="388"/>
    </location>
</feature>
<organism evidence="10 11">
    <name type="scientific">Polycladomyces abyssicola</name>
    <dbReference type="NCBI Taxonomy" id="1125966"/>
    <lineage>
        <taxon>Bacteria</taxon>
        <taxon>Bacillati</taxon>
        <taxon>Bacillota</taxon>
        <taxon>Bacilli</taxon>
        <taxon>Bacillales</taxon>
        <taxon>Thermoactinomycetaceae</taxon>
        <taxon>Polycladomyces</taxon>
    </lineage>
</organism>
<comment type="subcellular location">
    <subcellularLocation>
        <location evidence="1">Cell membrane</location>
        <topology evidence="1">Multi-pass membrane protein</topology>
    </subcellularLocation>
</comment>
<dbReference type="GO" id="GO:0015112">
    <property type="term" value="F:nitrate transmembrane transporter activity"/>
    <property type="evidence" value="ECO:0007669"/>
    <property type="project" value="InterPro"/>
</dbReference>
<evidence type="ECO:0000313" key="10">
    <source>
        <dbReference type="EMBL" id="BCU80349.1"/>
    </source>
</evidence>
<evidence type="ECO:0000256" key="2">
    <source>
        <dbReference type="ARBA" id="ARBA00008432"/>
    </source>
</evidence>
<dbReference type="InterPro" id="IPR036259">
    <property type="entry name" value="MFS_trans_sf"/>
</dbReference>
<reference evidence="10" key="2">
    <citation type="journal article" date="2021" name="Microbiol. Resour. Announc.">
        <title>Complete Genome Sequence of Polycladomyces abyssicola JIR-001T, Isolated from Hemipelagic Sediment in Deep Seawater.</title>
        <authorList>
            <person name="Tsubouchi T."/>
            <person name="Kaneko Y."/>
        </authorList>
    </citation>
    <scope>NUCLEOTIDE SEQUENCE</scope>
    <source>
        <strain evidence="10">JIR-001</strain>
    </source>
</reference>